<accession>A0A3Q2YAH5</accession>
<dbReference type="Gene3D" id="1.10.10.60">
    <property type="entry name" value="Homeodomain-like"/>
    <property type="match status" value="2"/>
</dbReference>
<keyword evidence="5" id="KW-1185">Reference proteome</keyword>
<feature type="domain" description="HTH CENPB-type" evidence="3">
    <location>
        <begin position="78"/>
        <end position="149"/>
    </location>
</feature>
<evidence type="ECO:0000259" key="3">
    <source>
        <dbReference type="PROSITE" id="PS51253"/>
    </source>
</evidence>
<dbReference type="OMA" id="CWEANEY"/>
<dbReference type="InterPro" id="IPR009057">
    <property type="entry name" value="Homeodomain-like_sf"/>
</dbReference>
<dbReference type="SUPFAM" id="SSF46689">
    <property type="entry name" value="Homeodomain-like"/>
    <property type="match status" value="2"/>
</dbReference>
<dbReference type="InterPro" id="IPR006600">
    <property type="entry name" value="HTH_CenpB_DNA-bd_dom"/>
</dbReference>
<reference evidence="4" key="2">
    <citation type="submission" date="2025-09" db="UniProtKB">
        <authorList>
            <consortium name="Ensembl"/>
        </authorList>
    </citation>
    <scope>IDENTIFICATION</scope>
</reference>
<dbReference type="Pfam" id="PF04218">
    <property type="entry name" value="CENP-B_N"/>
    <property type="match status" value="1"/>
</dbReference>
<dbReference type="STRING" id="109280.ENSHCOP00000014889"/>
<dbReference type="GO" id="GO:0003677">
    <property type="term" value="F:DNA binding"/>
    <property type="evidence" value="ECO:0007669"/>
    <property type="project" value="UniProtKB-KW"/>
</dbReference>
<dbReference type="InterPro" id="IPR007889">
    <property type="entry name" value="HTH_Psq"/>
</dbReference>
<dbReference type="OrthoDB" id="125347at2759"/>
<keyword evidence="1" id="KW-0238">DNA-binding</keyword>
<dbReference type="AlphaFoldDB" id="A0A3Q2YAH5"/>
<evidence type="ECO:0000313" key="5">
    <source>
        <dbReference type="Proteomes" id="UP000264820"/>
    </source>
</evidence>
<proteinExistence type="predicted"/>
<dbReference type="PANTHER" id="PTHR19303:SF73">
    <property type="entry name" value="PROTEIN PDC2"/>
    <property type="match status" value="1"/>
</dbReference>
<dbReference type="SMART" id="SM00674">
    <property type="entry name" value="CENPB"/>
    <property type="match status" value="1"/>
</dbReference>
<dbReference type="GeneID" id="109519268"/>
<protein>
    <submittedName>
        <fullName evidence="4">Uncharacterized LOC109519268</fullName>
    </submittedName>
</protein>
<evidence type="ECO:0000256" key="1">
    <source>
        <dbReference type="ARBA" id="ARBA00023125"/>
    </source>
</evidence>
<reference evidence="4" key="1">
    <citation type="submission" date="2025-08" db="UniProtKB">
        <authorList>
            <consortium name="Ensembl"/>
        </authorList>
    </citation>
    <scope>IDENTIFICATION</scope>
</reference>
<sequence length="287" mass="33094">MAPKRTFADQGSSQGVKKRKALTLEDRIKVIRMKDRGSKVKDILQKIDAGQTQIYAILKDRENLLEIWNSGKMNRKRKILTAGRQKYPEINRETWEWFTKKRATNNVITGSMIQEQARIIALRKGITHFEGSNGWLRTFIQRHSISRAILTSTIKKCLKKCGFSGEASQATQEEEAFQFYNDDLQSLKEVAPESTLEDLLQMDSNIATHNQECGETGFVIKAEEEEWEDADEKTPEPRSLRDSLSSVTALIEDAKGRRNMEWLSTAQKLRDLIQEEQMKCWEANEYT</sequence>
<dbReference type="Proteomes" id="UP000264820">
    <property type="component" value="Unplaced"/>
</dbReference>
<dbReference type="Pfam" id="PF03221">
    <property type="entry name" value="HTH_Tnp_Tc5"/>
    <property type="match status" value="1"/>
</dbReference>
<dbReference type="GO" id="GO:0005634">
    <property type="term" value="C:nucleus"/>
    <property type="evidence" value="ECO:0007669"/>
    <property type="project" value="TreeGrafter"/>
</dbReference>
<dbReference type="InterPro" id="IPR050863">
    <property type="entry name" value="CenT-Element_Derived"/>
</dbReference>
<dbReference type="KEGG" id="hcq:109519268"/>
<name>A0A3Q2YAH5_HIPCM</name>
<evidence type="ECO:0000256" key="2">
    <source>
        <dbReference type="ARBA" id="ARBA00023242"/>
    </source>
</evidence>
<evidence type="ECO:0000313" key="4">
    <source>
        <dbReference type="Ensembl" id="ENSHCOP00000014889.1"/>
    </source>
</evidence>
<dbReference type="Ensembl" id="ENSHCOT00000022641.1">
    <property type="protein sequence ID" value="ENSHCOP00000014889.1"/>
    <property type="gene ID" value="ENSHCOG00000018370.1"/>
</dbReference>
<dbReference type="RefSeq" id="XP_019731246.1">
    <property type="nucleotide sequence ID" value="XM_019875687.1"/>
</dbReference>
<organism evidence="4 5">
    <name type="scientific">Hippocampus comes</name>
    <name type="common">Tiger tail seahorse</name>
    <dbReference type="NCBI Taxonomy" id="109280"/>
    <lineage>
        <taxon>Eukaryota</taxon>
        <taxon>Metazoa</taxon>
        <taxon>Chordata</taxon>
        <taxon>Craniata</taxon>
        <taxon>Vertebrata</taxon>
        <taxon>Euteleostomi</taxon>
        <taxon>Actinopterygii</taxon>
        <taxon>Neopterygii</taxon>
        <taxon>Teleostei</taxon>
        <taxon>Neoteleostei</taxon>
        <taxon>Acanthomorphata</taxon>
        <taxon>Syngnathiaria</taxon>
        <taxon>Syngnathiformes</taxon>
        <taxon>Syngnathoidei</taxon>
        <taxon>Syngnathidae</taxon>
        <taxon>Hippocampus</taxon>
    </lineage>
</organism>
<dbReference type="PROSITE" id="PS51253">
    <property type="entry name" value="HTH_CENPB"/>
    <property type="match status" value="1"/>
</dbReference>
<dbReference type="PANTHER" id="PTHR19303">
    <property type="entry name" value="TRANSPOSON"/>
    <property type="match status" value="1"/>
</dbReference>
<keyword evidence="2" id="KW-0539">Nucleus</keyword>